<gene>
    <name evidence="11" type="ORF">HID58_053066</name>
</gene>
<protein>
    <recommendedName>
        <fullName evidence="3">glutathione transferase</fullName>
        <ecNumber evidence="3">2.5.1.18</ecNumber>
    </recommendedName>
</protein>
<dbReference type="SFLD" id="SFLDG00358">
    <property type="entry name" value="Main_(cytGST)"/>
    <property type="match status" value="1"/>
</dbReference>
<evidence type="ECO:0000256" key="4">
    <source>
        <dbReference type="ARBA" id="ARBA00022490"/>
    </source>
</evidence>
<feature type="domain" description="GST N-terminal" evidence="9">
    <location>
        <begin position="2"/>
        <end position="83"/>
    </location>
</feature>
<comment type="caution">
    <text evidence="11">The sequence shown here is derived from an EMBL/GenBank/DDBJ whole genome shotgun (WGS) entry which is preliminary data.</text>
</comment>
<evidence type="ECO:0000259" key="9">
    <source>
        <dbReference type="PROSITE" id="PS50404"/>
    </source>
</evidence>
<keyword evidence="12" id="KW-1185">Reference proteome</keyword>
<dbReference type="PANTHER" id="PTHR43900:SF74">
    <property type="entry name" value="GLUTATHIONE TRANSFERASE"/>
    <property type="match status" value="1"/>
</dbReference>
<dbReference type="SFLD" id="SFLDG01154">
    <property type="entry name" value="Main.5:_Phi-like"/>
    <property type="match status" value="1"/>
</dbReference>
<dbReference type="PANTHER" id="PTHR43900">
    <property type="entry name" value="GLUTATHIONE S-TRANSFERASE RHO"/>
    <property type="match status" value="1"/>
</dbReference>
<dbReference type="InterPro" id="IPR036249">
    <property type="entry name" value="Thioredoxin-like_sf"/>
</dbReference>
<dbReference type="InterPro" id="IPR040079">
    <property type="entry name" value="Glutathione_S-Trfase"/>
</dbReference>
<keyword evidence="5" id="KW-0216">Detoxification</keyword>
<dbReference type="Proteomes" id="UP000824890">
    <property type="component" value="Unassembled WGS sequence"/>
</dbReference>
<keyword evidence="4" id="KW-0963">Cytoplasm</keyword>
<feature type="domain" description="GST C-terminal" evidence="10">
    <location>
        <begin position="93"/>
        <end position="221"/>
    </location>
</feature>
<evidence type="ECO:0000256" key="2">
    <source>
        <dbReference type="ARBA" id="ARBA00010128"/>
    </source>
</evidence>
<comment type="subcellular location">
    <subcellularLocation>
        <location evidence="1">Cytoplasm</location>
        <location evidence="1">Cytosol</location>
    </subcellularLocation>
</comment>
<dbReference type="InterPro" id="IPR004045">
    <property type="entry name" value="Glutathione_S-Trfase_N"/>
</dbReference>
<dbReference type="Gene3D" id="3.40.30.10">
    <property type="entry name" value="Glutaredoxin"/>
    <property type="match status" value="1"/>
</dbReference>
<dbReference type="Pfam" id="PF02798">
    <property type="entry name" value="GST_N"/>
    <property type="match status" value="1"/>
</dbReference>
<dbReference type="EC" id="2.5.1.18" evidence="3"/>
<comment type="similarity">
    <text evidence="2">Belongs to the GST superfamily. Phi family.</text>
</comment>
<dbReference type="Pfam" id="PF00043">
    <property type="entry name" value="GST_C"/>
    <property type="match status" value="1"/>
</dbReference>
<accession>A0ABQ8ADN6</accession>
<proteinExistence type="inferred from homology"/>
<sequence>MAAIKVFGHPASAPTMRVVLALHEKNLDFEFVHVDLMGGEHKKEAFLARNPFGQVPAFEDGDLKLFESRAITQYIAHRYEGQGTNLLPADSKNIAHYAIMAIGMQVEAHQFEPVAAKLVSEQVFKLKKGLTTDQAVVAEEEAKLAKVLDVYEARLKEFKYLAGDTFTLTDLHHIPTIKYLLGTPTKKLFTERPRVNEWVAEITKRPASQKILQRRFIAMVIDAGSGSARRRHRFPSSHSVLLVSMYLVLLSVLIPVAPPPRISHSPSSTCLKSIVSSASRSSSRHSSVLSSATTFQTSATSPMLPPDLAPQGSTAPLIIAVSPTSPSLSTVPPCTSGDTRSTHPEQRLARSGRFCISKAPPPLHTASDPFTDAVTPSCCSVSYLDYTVHQCRSDLVSFIIAANLRRSRRGGVSHSCSIASFSVRSPDPATASVFNLRISPTLVSFLAGFDNDVFASVIEPTLRQRQVIYRDKLFRVDLLSSPPIARLCPLRFNLLPHLGRDIEKGQFAPPLPCALIPTKRRNTPKYCARRLDRSKTLCLLPDVTLNTLNQNECDVNMLRSVSITNYWLRHGNVEVQGFDPSKLLSSSSNSIVLSVPKKAKLALEIHLVSLRSFVEFRTDPTNFTSHQKLLSRNSPTASYWCINVDFDYQLFLRTIALGIKVKLLYGVFHLAELDSPLIGFILLCFIMLSTFVVPSSMSPESSASVVNVLAL</sequence>
<evidence type="ECO:0000313" key="11">
    <source>
        <dbReference type="EMBL" id="KAH0890637.1"/>
    </source>
</evidence>
<feature type="region of interest" description="Disordered" evidence="8">
    <location>
        <begin position="323"/>
        <end position="346"/>
    </location>
</feature>
<dbReference type="CDD" id="cd03187">
    <property type="entry name" value="GST_C_Phi"/>
    <property type="match status" value="1"/>
</dbReference>
<feature type="compositionally biased region" description="Low complexity" evidence="8">
    <location>
        <begin position="323"/>
        <end position="336"/>
    </location>
</feature>
<keyword evidence="6" id="KW-0808">Transferase</keyword>
<dbReference type="PROSITE" id="PS50405">
    <property type="entry name" value="GST_CTER"/>
    <property type="match status" value="1"/>
</dbReference>
<evidence type="ECO:0000256" key="8">
    <source>
        <dbReference type="SAM" id="MobiDB-lite"/>
    </source>
</evidence>
<dbReference type="InterPro" id="IPR010987">
    <property type="entry name" value="Glutathione-S-Trfase_C-like"/>
</dbReference>
<dbReference type="InterPro" id="IPR004046">
    <property type="entry name" value="GST_C"/>
</dbReference>
<comment type="catalytic activity">
    <reaction evidence="7">
        <text>RX + glutathione = an S-substituted glutathione + a halide anion + H(+)</text>
        <dbReference type="Rhea" id="RHEA:16437"/>
        <dbReference type="ChEBI" id="CHEBI:15378"/>
        <dbReference type="ChEBI" id="CHEBI:16042"/>
        <dbReference type="ChEBI" id="CHEBI:17792"/>
        <dbReference type="ChEBI" id="CHEBI:57925"/>
        <dbReference type="ChEBI" id="CHEBI:90779"/>
        <dbReference type="EC" id="2.5.1.18"/>
    </reaction>
</comment>
<reference evidence="11 12" key="1">
    <citation type="submission" date="2021-05" db="EMBL/GenBank/DDBJ databases">
        <title>Genome Assembly of Synthetic Allotetraploid Brassica napus Reveals Homoeologous Exchanges between Subgenomes.</title>
        <authorList>
            <person name="Davis J.T."/>
        </authorList>
    </citation>
    <scope>NUCLEOTIDE SEQUENCE [LARGE SCALE GENOMIC DNA]</scope>
    <source>
        <strain evidence="12">cv. Da-Ae</strain>
        <tissue evidence="11">Seedling</tissue>
    </source>
</reference>
<evidence type="ECO:0000313" key="12">
    <source>
        <dbReference type="Proteomes" id="UP000824890"/>
    </source>
</evidence>
<dbReference type="SFLD" id="SFLDS00019">
    <property type="entry name" value="Glutathione_Transferase_(cytos"/>
    <property type="match status" value="1"/>
</dbReference>
<evidence type="ECO:0000256" key="7">
    <source>
        <dbReference type="ARBA" id="ARBA00047960"/>
    </source>
</evidence>
<dbReference type="EMBL" id="JAGKQM010000013">
    <property type="protein sequence ID" value="KAH0890637.1"/>
    <property type="molecule type" value="Genomic_DNA"/>
</dbReference>
<evidence type="ECO:0000259" key="10">
    <source>
        <dbReference type="PROSITE" id="PS50405"/>
    </source>
</evidence>
<dbReference type="CDD" id="cd03053">
    <property type="entry name" value="GST_N_Phi"/>
    <property type="match status" value="1"/>
</dbReference>
<evidence type="ECO:0000256" key="6">
    <source>
        <dbReference type="ARBA" id="ARBA00022679"/>
    </source>
</evidence>
<evidence type="ECO:0000256" key="1">
    <source>
        <dbReference type="ARBA" id="ARBA00004514"/>
    </source>
</evidence>
<dbReference type="PROSITE" id="PS50404">
    <property type="entry name" value="GST_NTER"/>
    <property type="match status" value="1"/>
</dbReference>
<organism evidence="11 12">
    <name type="scientific">Brassica napus</name>
    <name type="common">Rape</name>
    <dbReference type="NCBI Taxonomy" id="3708"/>
    <lineage>
        <taxon>Eukaryota</taxon>
        <taxon>Viridiplantae</taxon>
        <taxon>Streptophyta</taxon>
        <taxon>Embryophyta</taxon>
        <taxon>Tracheophyta</taxon>
        <taxon>Spermatophyta</taxon>
        <taxon>Magnoliopsida</taxon>
        <taxon>eudicotyledons</taxon>
        <taxon>Gunneridae</taxon>
        <taxon>Pentapetalae</taxon>
        <taxon>rosids</taxon>
        <taxon>malvids</taxon>
        <taxon>Brassicales</taxon>
        <taxon>Brassicaceae</taxon>
        <taxon>Brassiceae</taxon>
        <taxon>Brassica</taxon>
    </lineage>
</organism>
<name>A0ABQ8ADN6_BRANA</name>
<dbReference type="InterPro" id="IPR034347">
    <property type="entry name" value="GST_Phi_C"/>
</dbReference>
<dbReference type="InterPro" id="IPR036282">
    <property type="entry name" value="Glutathione-S-Trfase_C_sf"/>
</dbReference>
<evidence type="ECO:0000256" key="3">
    <source>
        <dbReference type="ARBA" id="ARBA00012452"/>
    </source>
</evidence>
<dbReference type="SUPFAM" id="SSF52833">
    <property type="entry name" value="Thioredoxin-like"/>
    <property type="match status" value="1"/>
</dbReference>
<dbReference type="Gene3D" id="1.20.1050.10">
    <property type="match status" value="1"/>
</dbReference>
<dbReference type="SUPFAM" id="SSF47616">
    <property type="entry name" value="GST C-terminal domain-like"/>
    <property type="match status" value="1"/>
</dbReference>
<evidence type="ECO:0000256" key="5">
    <source>
        <dbReference type="ARBA" id="ARBA00022575"/>
    </source>
</evidence>